<dbReference type="Gene3D" id="3.30.70.970">
    <property type="entry name" value="RraB-like"/>
    <property type="match status" value="1"/>
</dbReference>
<evidence type="ECO:0000313" key="5">
    <source>
        <dbReference type="Proteomes" id="UP000307706"/>
    </source>
</evidence>
<reference evidence="3 5" key="1">
    <citation type="submission" date="2017-12" db="EMBL/GenBank/DDBJ databases">
        <authorList>
            <person name="Paulsen S."/>
            <person name="Gram L.K."/>
        </authorList>
    </citation>
    <scope>NUCLEOTIDE SEQUENCE [LARGE SCALE GENOMIC DNA]</scope>
    <source>
        <strain evidence="3 5">S2231</strain>
        <strain evidence="2">S2233</strain>
    </source>
</reference>
<dbReference type="Proteomes" id="UP000305730">
    <property type="component" value="Unassembled WGS sequence"/>
</dbReference>
<evidence type="ECO:0000313" key="3">
    <source>
        <dbReference type="EMBL" id="TMP60957.1"/>
    </source>
</evidence>
<dbReference type="SUPFAM" id="SSF89946">
    <property type="entry name" value="Hypothetical protein VC0424"/>
    <property type="match status" value="1"/>
</dbReference>
<reference evidence="5" key="2">
    <citation type="submission" date="2019-06" db="EMBL/GenBank/DDBJ databases">
        <title>Co-occurence of chitin degradation, pigmentation and bioactivity in marine Pseudoalteromonas.</title>
        <authorList>
            <person name="Sonnenschein E.C."/>
            <person name="Bech P.K."/>
        </authorList>
    </citation>
    <scope>NUCLEOTIDE SEQUENCE [LARGE SCALE GENOMIC DNA]</scope>
    <source>
        <strain evidence="5">S2231</strain>
        <strain evidence="2">S2233</strain>
    </source>
</reference>
<feature type="domain" description="Regulator of ribonuclease activity B" evidence="1">
    <location>
        <begin position="6"/>
        <end position="104"/>
    </location>
</feature>
<evidence type="ECO:0000259" key="1">
    <source>
        <dbReference type="Pfam" id="PF06877"/>
    </source>
</evidence>
<keyword evidence="4" id="KW-1185">Reference proteome</keyword>
<accession>A0A5S3XTW2</accession>
<dbReference type="InterPro" id="IPR009671">
    <property type="entry name" value="RraB_dom"/>
</dbReference>
<gene>
    <name evidence="3" type="ORF">CWB96_05690</name>
    <name evidence="2" type="ORF">CWB97_02510</name>
</gene>
<organism evidence="3 5">
    <name type="scientific">Pseudoalteromonas citrea</name>
    <dbReference type="NCBI Taxonomy" id="43655"/>
    <lineage>
        <taxon>Bacteria</taxon>
        <taxon>Pseudomonadati</taxon>
        <taxon>Pseudomonadota</taxon>
        <taxon>Gammaproteobacteria</taxon>
        <taxon>Alteromonadales</taxon>
        <taxon>Pseudoalteromonadaceae</taxon>
        <taxon>Pseudoalteromonas</taxon>
    </lineage>
</organism>
<protein>
    <recommendedName>
        <fullName evidence="1">Regulator of ribonuclease activity B domain-containing protein</fullName>
    </recommendedName>
</protein>
<comment type="caution">
    <text evidence="3">The sequence shown here is derived from an EMBL/GenBank/DDBJ whole genome shotgun (WGS) entry which is preliminary data.</text>
</comment>
<dbReference type="InterPro" id="IPR036701">
    <property type="entry name" value="RraB-like_sf"/>
</dbReference>
<dbReference type="EMBL" id="PNCK01000010">
    <property type="protein sequence ID" value="TMP46104.1"/>
    <property type="molecule type" value="Genomic_DNA"/>
</dbReference>
<dbReference type="RefSeq" id="WP_138594779.1">
    <property type="nucleotide sequence ID" value="NZ_PNCK01000010.1"/>
</dbReference>
<dbReference type="EMBL" id="PNCL01000020">
    <property type="protein sequence ID" value="TMP60957.1"/>
    <property type="molecule type" value="Genomic_DNA"/>
</dbReference>
<name>A0A5S3XTW2_9GAMM</name>
<dbReference type="Pfam" id="PF06877">
    <property type="entry name" value="RraB"/>
    <property type="match status" value="1"/>
</dbReference>
<dbReference type="OrthoDB" id="5769880at2"/>
<evidence type="ECO:0000313" key="4">
    <source>
        <dbReference type="Proteomes" id="UP000305730"/>
    </source>
</evidence>
<dbReference type="Proteomes" id="UP000307706">
    <property type="component" value="Unassembled WGS sequence"/>
</dbReference>
<proteinExistence type="predicted"/>
<reference evidence="3" key="3">
    <citation type="submission" date="2019-09" db="EMBL/GenBank/DDBJ databases">
        <title>Co-occurence of chitin degradation, pigmentation and bioactivity in marine Pseudoalteromonas.</title>
        <authorList>
            <person name="Sonnenschein E.C."/>
            <person name="Bech P.K."/>
        </authorList>
    </citation>
    <scope>NUCLEOTIDE SEQUENCE</scope>
    <source>
        <strain evidence="3">S2231</strain>
        <strain evidence="4">S2233</strain>
    </source>
</reference>
<sequence>MQFPDDDNGQLLNEIAEAGVDLSQLHNVDFFILFEQKPQAEKFAQAIAEDELAPNTELQQCPDTGVWEVVTTVKMVPVHELLGQTEQYIESIANSHEGYGDGWGIMAPE</sequence>
<dbReference type="AlphaFoldDB" id="A0A5S3XTW2"/>
<evidence type="ECO:0000313" key="2">
    <source>
        <dbReference type="EMBL" id="TMP46104.1"/>
    </source>
</evidence>